<evidence type="ECO:0000313" key="1">
    <source>
        <dbReference type="EMBL" id="TFK39214.1"/>
    </source>
</evidence>
<proteinExistence type="predicted"/>
<gene>
    <name evidence="1" type="ORF">BDQ12DRAFT_73974</name>
</gene>
<dbReference type="AlphaFoldDB" id="A0A5C3M1E4"/>
<evidence type="ECO:0000313" key="2">
    <source>
        <dbReference type="Proteomes" id="UP000308652"/>
    </source>
</evidence>
<name>A0A5C3M1E4_9AGAR</name>
<dbReference type="Proteomes" id="UP000308652">
    <property type="component" value="Unassembled WGS sequence"/>
</dbReference>
<accession>A0A5C3M1E4</accession>
<organism evidence="1 2">
    <name type="scientific">Crucibulum laeve</name>
    <dbReference type="NCBI Taxonomy" id="68775"/>
    <lineage>
        <taxon>Eukaryota</taxon>
        <taxon>Fungi</taxon>
        <taxon>Dikarya</taxon>
        <taxon>Basidiomycota</taxon>
        <taxon>Agaricomycotina</taxon>
        <taxon>Agaricomycetes</taxon>
        <taxon>Agaricomycetidae</taxon>
        <taxon>Agaricales</taxon>
        <taxon>Agaricineae</taxon>
        <taxon>Nidulariaceae</taxon>
        <taxon>Crucibulum</taxon>
    </lineage>
</organism>
<reference evidence="1 2" key="1">
    <citation type="journal article" date="2019" name="Nat. Ecol. Evol.">
        <title>Megaphylogeny resolves global patterns of mushroom evolution.</title>
        <authorList>
            <person name="Varga T."/>
            <person name="Krizsan K."/>
            <person name="Foldi C."/>
            <person name="Dima B."/>
            <person name="Sanchez-Garcia M."/>
            <person name="Sanchez-Ramirez S."/>
            <person name="Szollosi G.J."/>
            <person name="Szarkandi J.G."/>
            <person name="Papp V."/>
            <person name="Albert L."/>
            <person name="Andreopoulos W."/>
            <person name="Angelini C."/>
            <person name="Antonin V."/>
            <person name="Barry K.W."/>
            <person name="Bougher N.L."/>
            <person name="Buchanan P."/>
            <person name="Buyck B."/>
            <person name="Bense V."/>
            <person name="Catcheside P."/>
            <person name="Chovatia M."/>
            <person name="Cooper J."/>
            <person name="Damon W."/>
            <person name="Desjardin D."/>
            <person name="Finy P."/>
            <person name="Geml J."/>
            <person name="Haridas S."/>
            <person name="Hughes K."/>
            <person name="Justo A."/>
            <person name="Karasinski D."/>
            <person name="Kautmanova I."/>
            <person name="Kiss B."/>
            <person name="Kocsube S."/>
            <person name="Kotiranta H."/>
            <person name="LaButti K.M."/>
            <person name="Lechner B.E."/>
            <person name="Liimatainen K."/>
            <person name="Lipzen A."/>
            <person name="Lukacs Z."/>
            <person name="Mihaltcheva S."/>
            <person name="Morgado L.N."/>
            <person name="Niskanen T."/>
            <person name="Noordeloos M.E."/>
            <person name="Ohm R.A."/>
            <person name="Ortiz-Santana B."/>
            <person name="Ovrebo C."/>
            <person name="Racz N."/>
            <person name="Riley R."/>
            <person name="Savchenko A."/>
            <person name="Shiryaev A."/>
            <person name="Soop K."/>
            <person name="Spirin V."/>
            <person name="Szebenyi C."/>
            <person name="Tomsovsky M."/>
            <person name="Tulloss R.E."/>
            <person name="Uehling J."/>
            <person name="Grigoriev I.V."/>
            <person name="Vagvolgyi C."/>
            <person name="Papp T."/>
            <person name="Martin F.M."/>
            <person name="Miettinen O."/>
            <person name="Hibbett D.S."/>
            <person name="Nagy L.G."/>
        </authorList>
    </citation>
    <scope>NUCLEOTIDE SEQUENCE [LARGE SCALE GENOMIC DNA]</scope>
    <source>
        <strain evidence="1 2">CBS 166.37</strain>
    </source>
</reference>
<sequence length="85" mass="9447">MSTSYLIICPRRPAAVILTALPSYCSTFSFCEQYFSPYSGPMTQTQTPYPNSNNNHLAAVSVTIFRGVFPRPGYSTCSPVPRAMW</sequence>
<protein>
    <submittedName>
        <fullName evidence="1">Uncharacterized protein</fullName>
    </submittedName>
</protein>
<dbReference type="EMBL" id="ML213600">
    <property type="protein sequence ID" value="TFK39214.1"/>
    <property type="molecule type" value="Genomic_DNA"/>
</dbReference>
<keyword evidence="2" id="KW-1185">Reference proteome</keyword>